<evidence type="ECO:0000256" key="2">
    <source>
        <dbReference type="ARBA" id="ARBA00006081"/>
    </source>
</evidence>
<evidence type="ECO:0000256" key="4">
    <source>
        <dbReference type="RuleBase" id="RU369029"/>
    </source>
</evidence>
<evidence type="ECO:0000313" key="8">
    <source>
        <dbReference type="Proteomes" id="UP001415857"/>
    </source>
</evidence>
<dbReference type="GO" id="GO:0045892">
    <property type="term" value="P:negative regulation of DNA-templated transcription"/>
    <property type="evidence" value="ECO:0007669"/>
    <property type="project" value="TreeGrafter"/>
</dbReference>
<feature type="domain" description="Ethylene-responsive binding factor-associated repression" evidence="6">
    <location>
        <begin position="57"/>
        <end position="89"/>
    </location>
</feature>
<feature type="compositionally biased region" description="Basic and acidic residues" evidence="5">
    <location>
        <begin position="140"/>
        <end position="151"/>
    </location>
</feature>
<sequence>MGEANEGRSSGMRHLSLQMDKYPRDLLQRFTASNTKQSQYATRNEQDEEEDEEAAASDEIELNLGLSLGGRFGVDKNAKKLIRSSSVASSIPIPRDTGRHGDSSARIVSDTHKDFFPSDGNRRGVEEEKGVTNVEEDGGEEKAVGETEEHEYKDGERRGWWWDFRGREP</sequence>
<feature type="region of interest" description="Disordered" evidence="5">
    <location>
        <begin position="1"/>
        <end position="20"/>
    </location>
</feature>
<feature type="region of interest" description="Disordered" evidence="5">
    <location>
        <begin position="26"/>
        <end position="57"/>
    </location>
</feature>
<keyword evidence="3 4" id="KW-0539">Nucleus</keyword>
<comment type="caution">
    <text evidence="7">The sequence shown here is derived from an EMBL/GenBank/DDBJ whole genome shotgun (WGS) entry which is preliminary data.</text>
</comment>
<dbReference type="GO" id="GO:0005634">
    <property type="term" value="C:nucleus"/>
    <property type="evidence" value="ECO:0007669"/>
    <property type="project" value="UniProtKB-SubCell"/>
</dbReference>
<organism evidence="7 8">
    <name type="scientific">Liquidambar formosana</name>
    <name type="common">Formosan gum</name>
    <dbReference type="NCBI Taxonomy" id="63359"/>
    <lineage>
        <taxon>Eukaryota</taxon>
        <taxon>Viridiplantae</taxon>
        <taxon>Streptophyta</taxon>
        <taxon>Embryophyta</taxon>
        <taxon>Tracheophyta</taxon>
        <taxon>Spermatophyta</taxon>
        <taxon>Magnoliopsida</taxon>
        <taxon>eudicotyledons</taxon>
        <taxon>Gunneridae</taxon>
        <taxon>Pentapetalae</taxon>
        <taxon>Saxifragales</taxon>
        <taxon>Altingiaceae</taxon>
        <taxon>Liquidambar</taxon>
    </lineage>
</organism>
<comment type="subcellular location">
    <subcellularLocation>
        <location evidence="1 4">Nucleus</location>
    </subcellularLocation>
</comment>
<reference evidence="7 8" key="1">
    <citation type="journal article" date="2024" name="Plant J.">
        <title>Genome sequences and population genomics reveal climatic adaptation and genomic divergence between two closely related sweetgum species.</title>
        <authorList>
            <person name="Xu W.Q."/>
            <person name="Ren C.Q."/>
            <person name="Zhang X.Y."/>
            <person name="Comes H.P."/>
            <person name="Liu X.H."/>
            <person name="Li Y.G."/>
            <person name="Kettle C.J."/>
            <person name="Jalonen R."/>
            <person name="Gaisberger H."/>
            <person name="Ma Y.Z."/>
            <person name="Qiu Y.X."/>
        </authorList>
    </citation>
    <scope>NUCLEOTIDE SEQUENCE [LARGE SCALE GENOMIC DNA]</scope>
    <source>
        <strain evidence="7">Hangzhou</strain>
    </source>
</reference>
<dbReference type="PANTHER" id="PTHR31413">
    <property type="entry name" value="AFP HOMOLOG 2"/>
    <property type="match status" value="1"/>
</dbReference>
<feature type="region of interest" description="Disordered" evidence="5">
    <location>
        <begin position="83"/>
        <end position="151"/>
    </location>
</feature>
<accession>A0AAP0RDY7</accession>
<dbReference type="GO" id="GO:0007165">
    <property type="term" value="P:signal transduction"/>
    <property type="evidence" value="ECO:0007669"/>
    <property type="project" value="InterPro"/>
</dbReference>
<dbReference type="EMBL" id="JBBPBK010000010">
    <property type="protein sequence ID" value="KAK9276036.1"/>
    <property type="molecule type" value="Genomic_DNA"/>
</dbReference>
<comment type="function">
    <text evidence="4">Acts as a negative regulator of abscisic acid (ABA) response.</text>
</comment>
<name>A0AAP0RDY7_LIQFO</name>
<evidence type="ECO:0000256" key="5">
    <source>
        <dbReference type="SAM" id="MobiDB-lite"/>
    </source>
</evidence>
<dbReference type="PANTHER" id="PTHR31413:SF46">
    <property type="entry name" value="NINJA-FAMILY PROTEIN AFP1"/>
    <property type="match status" value="1"/>
</dbReference>
<proteinExistence type="inferred from homology"/>
<dbReference type="Pfam" id="PF07897">
    <property type="entry name" value="EAR"/>
    <property type="match status" value="1"/>
</dbReference>
<protein>
    <recommendedName>
        <fullName evidence="4">Ninja-family protein</fullName>
    </recommendedName>
    <alternativeName>
        <fullName evidence="4">ABI-binding protein</fullName>
    </alternativeName>
</protein>
<evidence type="ECO:0000256" key="3">
    <source>
        <dbReference type="ARBA" id="ARBA00023242"/>
    </source>
</evidence>
<dbReference type="InterPro" id="IPR031307">
    <property type="entry name" value="Ninja_fam"/>
</dbReference>
<evidence type="ECO:0000256" key="1">
    <source>
        <dbReference type="ARBA" id="ARBA00004123"/>
    </source>
</evidence>
<gene>
    <name evidence="7" type="ORF">L1049_005567</name>
</gene>
<feature type="compositionally biased region" description="Basic and acidic residues" evidence="5">
    <location>
        <begin position="96"/>
        <end position="130"/>
    </location>
</feature>
<dbReference type="GO" id="GO:0009737">
    <property type="term" value="P:response to abscisic acid"/>
    <property type="evidence" value="ECO:0007669"/>
    <property type="project" value="TreeGrafter"/>
</dbReference>
<keyword evidence="8" id="KW-1185">Reference proteome</keyword>
<comment type="similarity">
    <text evidence="2 4">Belongs to the Ninja family.</text>
</comment>
<feature type="compositionally biased region" description="Polar residues" evidence="5">
    <location>
        <begin position="30"/>
        <end position="43"/>
    </location>
</feature>
<dbReference type="InterPro" id="IPR012463">
    <property type="entry name" value="Ninja_motif"/>
</dbReference>
<dbReference type="AlphaFoldDB" id="A0AAP0RDY7"/>
<evidence type="ECO:0000259" key="6">
    <source>
        <dbReference type="Pfam" id="PF07897"/>
    </source>
</evidence>
<dbReference type="Proteomes" id="UP001415857">
    <property type="component" value="Unassembled WGS sequence"/>
</dbReference>
<evidence type="ECO:0000313" key="7">
    <source>
        <dbReference type="EMBL" id="KAK9276036.1"/>
    </source>
</evidence>
<feature type="compositionally biased region" description="Acidic residues" evidence="5">
    <location>
        <begin position="46"/>
        <end position="57"/>
    </location>
</feature>